<keyword evidence="2" id="KW-1185">Reference proteome</keyword>
<reference evidence="1" key="1">
    <citation type="journal article" date="2020" name="bioRxiv">
        <title>Chromosome-level reference genome of the European wasp spider Argiope bruennichi: a resource for studies on range expansion and evolutionary adaptation.</title>
        <authorList>
            <person name="Sheffer M.M."/>
            <person name="Hoppe A."/>
            <person name="Krehenwinkel H."/>
            <person name="Uhl G."/>
            <person name="Kuss A.W."/>
            <person name="Jensen L."/>
            <person name="Jensen C."/>
            <person name="Gillespie R.G."/>
            <person name="Hoff K.J."/>
            <person name="Prost S."/>
        </authorList>
    </citation>
    <scope>NUCLEOTIDE SEQUENCE</scope>
</reference>
<comment type="caution">
    <text evidence="1">The sequence shown here is derived from an EMBL/GenBank/DDBJ whole genome shotgun (WGS) entry which is preliminary data.</text>
</comment>
<protein>
    <submittedName>
        <fullName evidence="1">Uncharacterized protein</fullName>
    </submittedName>
</protein>
<gene>
    <name evidence="1" type="ORF">HNY73_023118</name>
</gene>
<dbReference type="AlphaFoldDB" id="A0A8T0E4N8"/>
<dbReference type="Proteomes" id="UP000807504">
    <property type="component" value="Unassembled WGS sequence"/>
</dbReference>
<accession>A0A8T0E4N8</accession>
<proteinExistence type="predicted"/>
<reference evidence="1" key="2">
    <citation type="submission" date="2020-06" db="EMBL/GenBank/DDBJ databases">
        <authorList>
            <person name="Sheffer M."/>
        </authorList>
    </citation>
    <scope>NUCLEOTIDE SEQUENCE</scope>
</reference>
<dbReference type="EMBL" id="JABXBU010002231">
    <property type="protein sequence ID" value="KAF8765125.1"/>
    <property type="molecule type" value="Genomic_DNA"/>
</dbReference>
<name>A0A8T0E4N8_ARGBR</name>
<evidence type="ECO:0000313" key="1">
    <source>
        <dbReference type="EMBL" id="KAF8765125.1"/>
    </source>
</evidence>
<evidence type="ECO:0000313" key="2">
    <source>
        <dbReference type="Proteomes" id="UP000807504"/>
    </source>
</evidence>
<sequence>MREYFGRCHSASGRKGCLKVFDLGQLVIEGLTSALTSVDYVLLRVGRFSRNINNLRVSMIAVMFSVSLVGEDSFV</sequence>
<organism evidence="1 2">
    <name type="scientific">Argiope bruennichi</name>
    <name type="common">Wasp spider</name>
    <name type="synonym">Aranea bruennichi</name>
    <dbReference type="NCBI Taxonomy" id="94029"/>
    <lineage>
        <taxon>Eukaryota</taxon>
        <taxon>Metazoa</taxon>
        <taxon>Ecdysozoa</taxon>
        <taxon>Arthropoda</taxon>
        <taxon>Chelicerata</taxon>
        <taxon>Arachnida</taxon>
        <taxon>Araneae</taxon>
        <taxon>Araneomorphae</taxon>
        <taxon>Entelegynae</taxon>
        <taxon>Araneoidea</taxon>
        <taxon>Araneidae</taxon>
        <taxon>Argiope</taxon>
    </lineage>
</organism>